<evidence type="ECO:0000256" key="1">
    <source>
        <dbReference type="SAM" id="MobiDB-lite"/>
    </source>
</evidence>
<name>A0A1A9WAT2_9MUSC</name>
<evidence type="ECO:0000313" key="3">
    <source>
        <dbReference type="Proteomes" id="UP000091820"/>
    </source>
</evidence>
<dbReference type="Proteomes" id="UP000091820">
    <property type="component" value="Unassembled WGS sequence"/>
</dbReference>
<accession>A0A1A9WAT2</accession>
<dbReference type="VEuPathDB" id="VectorBase:GBRI012508"/>
<dbReference type="EnsemblMetazoa" id="GBRI012508-RA">
    <property type="protein sequence ID" value="GBRI012508-PA"/>
    <property type="gene ID" value="GBRI012508"/>
</dbReference>
<reference evidence="2" key="2">
    <citation type="submission" date="2020-05" db="UniProtKB">
        <authorList>
            <consortium name="EnsemblMetazoa"/>
        </authorList>
    </citation>
    <scope>IDENTIFICATION</scope>
    <source>
        <strain evidence="2">IAEA</strain>
    </source>
</reference>
<reference evidence="3" key="1">
    <citation type="submission" date="2014-03" db="EMBL/GenBank/DDBJ databases">
        <authorList>
            <person name="Aksoy S."/>
            <person name="Warren W."/>
            <person name="Wilson R.K."/>
        </authorList>
    </citation>
    <scope>NUCLEOTIDE SEQUENCE [LARGE SCALE GENOMIC DNA]</scope>
    <source>
        <strain evidence="3">IAEA</strain>
    </source>
</reference>
<sequence>MTLAVNLNSVYGIVSRDLVLTPKQGLQLSGKRIYYEENTNDTAWSASNTSRPWEHALKYATYIILFTNAANSIITGDFSKVKQYVEFIHSSYIPTHERTESRFGDIINLAHGRVEITLNGSFRFIEGDCGKKCVDKNVKAVWQVQKIRHRNMFRNYSYELKFNINPFGGPLFASNSNLYDENENENKRRDIFKKPLTSYSFTQKQDDYPHSFNTFFNVDHTNFMKNSLIDTVRNFRHVNRNDLLHHKSHLPLPQQTYTRTTLHPPPIEHLNTGEYFKGDDDDDVSKVAPKIELIPNEHLQVNGISNKFHIKPMPTINNLAAKMLTPFTLQSQKELTKFNDYSQSSKRFPNKIHPASTIVAHHFHHHFYIPTGDIVGETRRISGPYNFTDLHIHTHNAVDVLKHHIPDITFSSTIKYVNGQTAEPNFKTYQENDLQLLKLLSAQKYAINLGQIEQPEVVRVEPLRLIKDSPLRSNIFEESQQSTTNTPLFIYAAPFDEEKIDRTTSQNKPFIPSGLYHVNQYSELDPLYIDSTTKTDFHIIKSPSYGNERIRSHDAKSKTFDQSEKYQIPAVDTKDDLTHTTDTHMSSRLNNWSHNNINHMQDNDNKLVETQIQQTKAKETERSNSSSLQSVTQISITKLLPKVENATLSVEKTPSSQRQLASISSTHNPEPYVSQSLKNSFSTEVTLRESTRYHSSLIDTTQVITETTQKPILKLMKGEIIPRENVKTQTLSIGTTTEQSIEEIDQSNDFSTNKPIQGDTYEVLTQKSISKTVSIKVGNNGEEIAFIPENNERERNNM</sequence>
<dbReference type="STRING" id="37001.A0A1A9WAT2"/>
<dbReference type="AlphaFoldDB" id="A0A1A9WAT2"/>
<evidence type="ECO:0000313" key="2">
    <source>
        <dbReference type="EnsemblMetazoa" id="GBRI012508-PA"/>
    </source>
</evidence>
<protein>
    <submittedName>
        <fullName evidence="2">Uncharacterized protein</fullName>
    </submittedName>
</protein>
<feature type="region of interest" description="Disordered" evidence="1">
    <location>
        <begin position="650"/>
        <end position="677"/>
    </location>
</feature>
<organism evidence="2 3">
    <name type="scientific">Glossina brevipalpis</name>
    <dbReference type="NCBI Taxonomy" id="37001"/>
    <lineage>
        <taxon>Eukaryota</taxon>
        <taxon>Metazoa</taxon>
        <taxon>Ecdysozoa</taxon>
        <taxon>Arthropoda</taxon>
        <taxon>Hexapoda</taxon>
        <taxon>Insecta</taxon>
        <taxon>Pterygota</taxon>
        <taxon>Neoptera</taxon>
        <taxon>Endopterygota</taxon>
        <taxon>Diptera</taxon>
        <taxon>Brachycera</taxon>
        <taxon>Muscomorpha</taxon>
        <taxon>Hippoboscoidea</taxon>
        <taxon>Glossinidae</taxon>
        <taxon>Glossina</taxon>
    </lineage>
</organism>
<proteinExistence type="predicted"/>
<keyword evidence="3" id="KW-1185">Reference proteome</keyword>